<evidence type="ECO:0000313" key="10">
    <source>
        <dbReference type="EMBL" id="OKP12543.1"/>
    </source>
</evidence>
<organism evidence="10 11">
    <name type="scientific">Penicillium subrubescens</name>
    <dbReference type="NCBI Taxonomy" id="1316194"/>
    <lineage>
        <taxon>Eukaryota</taxon>
        <taxon>Fungi</taxon>
        <taxon>Dikarya</taxon>
        <taxon>Ascomycota</taxon>
        <taxon>Pezizomycotina</taxon>
        <taxon>Eurotiomycetes</taxon>
        <taxon>Eurotiomycetidae</taxon>
        <taxon>Eurotiales</taxon>
        <taxon>Aspergillaceae</taxon>
        <taxon>Penicillium</taxon>
    </lineage>
</organism>
<keyword evidence="4 7" id="KW-0863">Zinc-finger</keyword>
<keyword evidence="6" id="KW-0539">Nucleus</keyword>
<evidence type="ECO:0000256" key="7">
    <source>
        <dbReference type="PROSITE-ProRule" id="PRU00042"/>
    </source>
</evidence>
<evidence type="ECO:0000256" key="6">
    <source>
        <dbReference type="ARBA" id="ARBA00023242"/>
    </source>
</evidence>
<proteinExistence type="predicted"/>
<dbReference type="EMBL" id="MNBE01000204">
    <property type="protein sequence ID" value="OKP12543.1"/>
    <property type="molecule type" value="Genomic_DNA"/>
</dbReference>
<dbReference type="PANTHER" id="PTHR40626">
    <property type="entry name" value="MIP31509P"/>
    <property type="match status" value="1"/>
</dbReference>
<dbReference type="PANTHER" id="PTHR40626:SF14">
    <property type="entry name" value="C2H2 TYPE ZINC FINGER DOMAIN PROTEIN (AFU_ORTHOLOGUE AFUA_1G02360)"/>
    <property type="match status" value="1"/>
</dbReference>
<keyword evidence="8" id="KW-0812">Transmembrane</keyword>
<protein>
    <submittedName>
        <fullName evidence="10">Zinc finger protein klf1</fullName>
    </submittedName>
</protein>
<evidence type="ECO:0000259" key="9">
    <source>
        <dbReference type="PROSITE" id="PS50157"/>
    </source>
</evidence>
<dbReference type="PROSITE" id="PS50157">
    <property type="entry name" value="ZINC_FINGER_C2H2_2"/>
    <property type="match status" value="1"/>
</dbReference>
<dbReference type="GO" id="GO:0000978">
    <property type="term" value="F:RNA polymerase II cis-regulatory region sequence-specific DNA binding"/>
    <property type="evidence" value="ECO:0007669"/>
    <property type="project" value="InterPro"/>
</dbReference>
<evidence type="ECO:0000256" key="3">
    <source>
        <dbReference type="ARBA" id="ARBA00022737"/>
    </source>
</evidence>
<dbReference type="GO" id="GO:0005634">
    <property type="term" value="C:nucleus"/>
    <property type="evidence" value="ECO:0007669"/>
    <property type="project" value="UniProtKB-SubCell"/>
</dbReference>
<reference evidence="10 11" key="1">
    <citation type="submission" date="2016-10" db="EMBL/GenBank/DDBJ databases">
        <title>Genome sequence of the ascomycete fungus Penicillium subrubescens.</title>
        <authorList>
            <person name="De Vries R.P."/>
            <person name="Peng M."/>
            <person name="Dilokpimol A."/>
            <person name="Hilden K."/>
            <person name="Makela M.R."/>
            <person name="Grigoriev I."/>
            <person name="Riley R."/>
            <person name="Granchi Z."/>
        </authorList>
    </citation>
    <scope>NUCLEOTIDE SEQUENCE [LARGE SCALE GENOMIC DNA]</scope>
    <source>
        <strain evidence="10 11">CBS 132785</strain>
    </source>
</reference>
<dbReference type="Proteomes" id="UP000186955">
    <property type="component" value="Unassembled WGS sequence"/>
</dbReference>
<evidence type="ECO:0000256" key="1">
    <source>
        <dbReference type="ARBA" id="ARBA00004123"/>
    </source>
</evidence>
<feature type="transmembrane region" description="Helical" evidence="8">
    <location>
        <begin position="242"/>
        <end position="261"/>
    </location>
</feature>
<keyword evidence="3" id="KW-0677">Repeat</keyword>
<dbReference type="GO" id="GO:0006351">
    <property type="term" value="P:DNA-templated transcription"/>
    <property type="evidence" value="ECO:0007669"/>
    <property type="project" value="InterPro"/>
</dbReference>
<accession>A0A1Q5UJA7</accession>
<keyword evidence="8" id="KW-1133">Transmembrane helix</keyword>
<dbReference type="InterPro" id="IPR051059">
    <property type="entry name" value="VerF-like"/>
</dbReference>
<evidence type="ECO:0000256" key="8">
    <source>
        <dbReference type="SAM" id="Phobius"/>
    </source>
</evidence>
<keyword evidence="8" id="KW-0472">Membrane</keyword>
<dbReference type="GO" id="GO:0000981">
    <property type="term" value="F:DNA-binding transcription factor activity, RNA polymerase II-specific"/>
    <property type="evidence" value="ECO:0007669"/>
    <property type="project" value="InterPro"/>
</dbReference>
<keyword evidence="11" id="KW-1185">Reference proteome</keyword>
<comment type="subcellular location">
    <subcellularLocation>
        <location evidence="1">Nucleus</location>
    </subcellularLocation>
</comment>
<dbReference type="InterPro" id="IPR013087">
    <property type="entry name" value="Znf_C2H2_type"/>
</dbReference>
<evidence type="ECO:0000256" key="5">
    <source>
        <dbReference type="ARBA" id="ARBA00022833"/>
    </source>
</evidence>
<name>A0A1Q5UJA7_9EURO</name>
<feature type="transmembrane region" description="Helical" evidence="8">
    <location>
        <begin position="314"/>
        <end position="333"/>
    </location>
</feature>
<keyword evidence="5" id="KW-0862">Zinc</keyword>
<dbReference type="AlphaFoldDB" id="A0A1Q5UJA7"/>
<evidence type="ECO:0000313" key="11">
    <source>
        <dbReference type="Proteomes" id="UP000186955"/>
    </source>
</evidence>
<dbReference type="GO" id="GO:0008270">
    <property type="term" value="F:zinc ion binding"/>
    <property type="evidence" value="ECO:0007669"/>
    <property type="project" value="UniProtKB-KW"/>
</dbReference>
<feature type="domain" description="C2H2-type" evidence="9">
    <location>
        <begin position="11"/>
        <end position="34"/>
    </location>
</feature>
<dbReference type="CDD" id="cd12148">
    <property type="entry name" value="fungal_TF_MHR"/>
    <property type="match status" value="1"/>
</dbReference>
<evidence type="ECO:0000256" key="2">
    <source>
        <dbReference type="ARBA" id="ARBA00022723"/>
    </source>
</evidence>
<sequence>MLLVDQPAEIFSCDICPKSFVRQDLYRRHKSRHAKGMFFRNTGGVVHPSSSSSSTLSSTNEQTGILEPFQSPHVPVMQIQNAGSMPEEEALTSEKNVLFATKDNSLNSFWAGCAQVPNVQDGLDWFFEPLQDISDLVDPSIPQFEPGLSALRDADNQAARHTVDGEALNLPTDTSTDQDSDWAFARSNILESLNQLDIRVLTSSFFEVDNLKLFFELYFKHYHPHFPIIHHAKFSVMACHPLLLIAILNLGSAMAMDEMLFHLGQQVHHYLRLIILNSGIFEPPIPLWCLQALLLVQAYGKMISSRKNYEMAHIFHGTILTVGLSSNLLCLLYM</sequence>
<dbReference type="STRING" id="1316194.A0A1Q5UJA7"/>
<comment type="caution">
    <text evidence="10">The sequence shown here is derived from an EMBL/GenBank/DDBJ whole genome shotgun (WGS) entry which is preliminary data.</text>
</comment>
<dbReference type="PROSITE" id="PS00028">
    <property type="entry name" value="ZINC_FINGER_C2H2_1"/>
    <property type="match status" value="1"/>
</dbReference>
<dbReference type="InterPro" id="IPR007219">
    <property type="entry name" value="XnlR_reg_dom"/>
</dbReference>
<feature type="transmembrane region" description="Helical" evidence="8">
    <location>
        <begin position="273"/>
        <end position="294"/>
    </location>
</feature>
<evidence type="ECO:0000256" key="4">
    <source>
        <dbReference type="ARBA" id="ARBA00022771"/>
    </source>
</evidence>
<gene>
    <name evidence="10" type="ORF">PENSUB_1813</name>
</gene>
<dbReference type="GO" id="GO:0000785">
    <property type="term" value="C:chromatin"/>
    <property type="evidence" value="ECO:0007669"/>
    <property type="project" value="TreeGrafter"/>
</dbReference>
<keyword evidence="2" id="KW-0479">Metal-binding</keyword>
<dbReference type="Pfam" id="PF04082">
    <property type="entry name" value="Fungal_trans"/>
    <property type="match status" value="1"/>
</dbReference>